<comment type="similarity">
    <text evidence="4">Belongs to the cyclic nucleotide phosphodiesterase class-III family.</text>
</comment>
<comment type="caution">
    <text evidence="6">The sequence shown here is derived from an EMBL/GenBank/DDBJ whole genome shotgun (WGS) entry which is preliminary data.</text>
</comment>
<evidence type="ECO:0000256" key="3">
    <source>
        <dbReference type="ARBA" id="ARBA00023004"/>
    </source>
</evidence>
<dbReference type="SUPFAM" id="SSF56300">
    <property type="entry name" value="Metallo-dependent phosphatases"/>
    <property type="match status" value="1"/>
</dbReference>
<sequence>MAKRPSIDGTLIAQVTDLHIGFDRDNPHELNVGRLNLVIDRLNAMRPKPSLLLVTGDLVEAGDDVGAYRHLVALIGRWEGPILWAIGNHDDRKQFQSVLPHVPVDENGFVQYELDHEGLRLIVLDTLDSGRHGGMICEERAAWLKARLGERKDVPTIIILHHPPVDTGIDWMSALSCEAWVQRLEAVVRGAKQVVGMIAGHVHRPIATSFAGKPLAICASTAPWIALDLEDIDPAHPDGRALILADPPAFALHYWNGERLLTHFDAAGPRNVLANYDSNAQPMIRDFIQERGTG</sequence>
<reference evidence="6" key="1">
    <citation type="submission" date="2022-01" db="EMBL/GenBank/DDBJ databases">
        <authorList>
            <person name="Jo J.-H."/>
            <person name="Im W.-T."/>
        </authorList>
    </citation>
    <scope>NUCLEOTIDE SEQUENCE</scope>
    <source>
        <strain evidence="6">G124</strain>
    </source>
</reference>
<keyword evidence="7" id="KW-1185">Reference proteome</keyword>
<dbReference type="AlphaFoldDB" id="A0A9X1QJS8"/>
<evidence type="ECO:0000256" key="2">
    <source>
        <dbReference type="ARBA" id="ARBA00022801"/>
    </source>
</evidence>
<gene>
    <name evidence="6" type="ORF">LVY65_00040</name>
</gene>
<keyword evidence="2" id="KW-0378">Hydrolase</keyword>
<keyword evidence="1" id="KW-0479">Metal-binding</keyword>
<organism evidence="6 7">
    <name type="scientific">Sphingomonas cremea</name>
    <dbReference type="NCBI Taxonomy" id="2904799"/>
    <lineage>
        <taxon>Bacteria</taxon>
        <taxon>Pseudomonadati</taxon>
        <taxon>Pseudomonadota</taxon>
        <taxon>Alphaproteobacteria</taxon>
        <taxon>Sphingomonadales</taxon>
        <taxon>Sphingomonadaceae</taxon>
        <taxon>Sphingomonas</taxon>
    </lineage>
</organism>
<dbReference type="CDD" id="cd07402">
    <property type="entry name" value="MPP_GpdQ"/>
    <property type="match status" value="1"/>
</dbReference>
<dbReference type="GO" id="GO:0004112">
    <property type="term" value="F:cyclic-nucleotide phosphodiesterase activity"/>
    <property type="evidence" value="ECO:0007669"/>
    <property type="project" value="InterPro"/>
</dbReference>
<dbReference type="EMBL" id="JAKFGM010000001">
    <property type="protein sequence ID" value="MCF2513462.1"/>
    <property type="molecule type" value="Genomic_DNA"/>
</dbReference>
<evidence type="ECO:0000259" key="5">
    <source>
        <dbReference type="Pfam" id="PF00149"/>
    </source>
</evidence>
<dbReference type="InterPro" id="IPR029052">
    <property type="entry name" value="Metallo-depent_PP-like"/>
</dbReference>
<dbReference type="PANTHER" id="PTHR42988">
    <property type="entry name" value="PHOSPHOHYDROLASE"/>
    <property type="match status" value="1"/>
</dbReference>
<proteinExistence type="inferred from homology"/>
<dbReference type="GO" id="GO:0046872">
    <property type="term" value="F:metal ion binding"/>
    <property type="evidence" value="ECO:0007669"/>
    <property type="project" value="UniProtKB-KW"/>
</dbReference>
<dbReference type="Pfam" id="PF00149">
    <property type="entry name" value="Metallophos"/>
    <property type="match status" value="1"/>
</dbReference>
<dbReference type="Gene3D" id="3.60.21.10">
    <property type="match status" value="1"/>
</dbReference>
<feature type="domain" description="Calcineurin-like phosphoesterase" evidence="5">
    <location>
        <begin position="12"/>
        <end position="205"/>
    </location>
</feature>
<protein>
    <submittedName>
        <fullName evidence="6">Phosphodiesterase</fullName>
    </submittedName>
</protein>
<dbReference type="InterPro" id="IPR050884">
    <property type="entry name" value="CNP_phosphodiesterase-III"/>
</dbReference>
<accession>A0A9X1QJS8</accession>
<dbReference type="InterPro" id="IPR004843">
    <property type="entry name" value="Calcineurin-like_PHP"/>
</dbReference>
<evidence type="ECO:0000256" key="1">
    <source>
        <dbReference type="ARBA" id="ARBA00022723"/>
    </source>
</evidence>
<dbReference type="InterPro" id="IPR026575">
    <property type="entry name" value="GpdQ/CpdA-like"/>
</dbReference>
<keyword evidence="3" id="KW-0408">Iron</keyword>
<name>A0A9X1QJS8_9SPHN</name>
<evidence type="ECO:0000313" key="7">
    <source>
        <dbReference type="Proteomes" id="UP001139410"/>
    </source>
</evidence>
<dbReference type="RefSeq" id="WP_235065974.1">
    <property type="nucleotide sequence ID" value="NZ_JAKFGM010000001.1"/>
</dbReference>
<evidence type="ECO:0000256" key="4">
    <source>
        <dbReference type="ARBA" id="ARBA00025742"/>
    </source>
</evidence>
<evidence type="ECO:0000313" key="6">
    <source>
        <dbReference type="EMBL" id="MCF2513462.1"/>
    </source>
</evidence>
<dbReference type="Proteomes" id="UP001139410">
    <property type="component" value="Unassembled WGS sequence"/>
</dbReference>
<dbReference type="PANTHER" id="PTHR42988:SF2">
    <property type="entry name" value="CYCLIC NUCLEOTIDE PHOSPHODIESTERASE CBUA0032-RELATED"/>
    <property type="match status" value="1"/>
</dbReference>